<dbReference type="Proteomes" id="UP000606991">
    <property type="component" value="Unassembled WGS sequence"/>
</dbReference>
<accession>A0A2W5Z3J2</accession>
<dbReference type="EMBL" id="JAEKNS010000059">
    <property type="protein sequence ID" value="MBJ7594269.1"/>
    <property type="molecule type" value="Genomic_DNA"/>
</dbReference>
<reference evidence="2 3" key="1">
    <citation type="journal article" date="2017" name="Nature">
        <title>Atmospheric trace gases support primary production in Antarctic desert surface soil.</title>
        <authorList>
            <person name="Ji M."/>
            <person name="Greening C."/>
            <person name="Vanwonterghem I."/>
            <person name="Carere C.R."/>
            <person name="Bay S.K."/>
            <person name="Steen J.A."/>
            <person name="Montgomery K."/>
            <person name="Lines T."/>
            <person name="Beardall J."/>
            <person name="van Dorst J."/>
            <person name="Snape I."/>
            <person name="Stott M.B."/>
            <person name="Hugenholtz P."/>
            <person name="Ferrari B.C."/>
        </authorList>
    </citation>
    <scope>NUCLEOTIDE SEQUENCE [LARGE SCALE GENOMIC DNA]</scope>
    <source>
        <strain evidence="2">RRmetagenome_bin12</strain>
    </source>
</reference>
<accession>A0A934JW29</accession>
<comment type="caution">
    <text evidence="2">The sequence shown here is derived from an EMBL/GenBank/DDBJ whole genome shotgun (WGS) entry which is preliminary data.</text>
</comment>
<reference evidence="1 4" key="3">
    <citation type="submission" date="2020-10" db="EMBL/GenBank/DDBJ databases">
        <title>Ca. Dormibacterota MAGs.</title>
        <authorList>
            <person name="Montgomery K."/>
        </authorList>
    </citation>
    <scope>NUCLEOTIDE SEQUENCE [LARGE SCALE GENOMIC DNA]</scope>
    <source>
        <strain evidence="1">SC8812_S17_18</strain>
    </source>
</reference>
<evidence type="ECO:0000313" key="1">
    <source>
        <dbReference type="EMBL" id="MBJ7594269.1"/>
    </source>
</evidence>
<dbReference type="RefSeq" id="WP_337310312.1">
    <property type="nucleotide sequence ID" value="NZ_JAEKNS010000059.1"/>
</dbReference>
<proteinExistence type="predicted"/>
<dbReference type="EMBL" id="QHBU01000181">
    <property type="protein sequence ID" value="PZR79939.1"/>
    <property type="molecule type" value="Genomic_DNA"/>
</dbReference>
<gene>
    <name evidence="2" type="ORF">DLM65_09440</name>
    <name evidence="1" type="ORF">JF886_05285</name>
</gene>
<sequence length="147" mass="16222">MSSVFGLLGRPTRGELDARRAQRVTRVLELVERFVYDLGLLIAGDPVDLDGYVEATSARRLGDAVRPALVGGAPTRPDFGEYAQVRIEGDLLDQSAPVRTVVEFDDRSRLVGETGSTPVHARRRVRLHLLLDPGISRVLDHRIERAA</sequence>
<evidence type="ECO:0008006" key="5">
    <source>
        <dbReference type="Google" id="ProtNLM"/>
    </source>
</evidence>
<organism evidence="2 3">
    <name type="scientific">Candidatus Aeolococcus gillhamiae</name>
    <dbReference type="NCBI Taxonomy" id="3127015"/>
    <lineage>
        <taxon>Bacteria</taxon>
        <taxon>Bacillati</taxon>
        <taxon>Candidatus Dormiibacterota</taxon>
        <taxon>Candidatus Dormibacteria</taxon>
        <taxon>Candidatus Aeolococcales</taxon>
        <taxon>Candidatus Aeolococcaceae</taxon>
        <taxon>Candidatus Aeolococcus</taxon>
    </lineage>
</organism>
<evidence type="ECO:0000313" key="4">
    <source>
        <dbReference type="Proteomes" id="UP000606991"/>
    </source>
</evidence>
<protein>
    <recommendedName>
        <fullName evidence="5">SnoaL-like domain-containing protein</fullName>
    </recommendedName>
</protein>
<dbReference type="Proteomes" id="UP000248724">
    <property type="component" value="Unassembled WGS sequence"/>
</dbReference>
<name>A0A2W5Z3J2_9BACT</name>
<dbReference type="AlphaFoldDB" id="A0A2W5Z3J2"/>
<reference evidence="2" key="2">
    <citation type="submission" date="2018-05" db="EMBL/GenBank/DDBJ databases">
        <authorList>
            <person name="Ferrari B."/>
        </authorList>
    </citation>
    <scope>NUCLEOTIDE SEQUENCE</scope>
    <source>
        <strain evidence="2">RRmetagenome_bin12</strain>
    </source>
</reference>
<evidence type="ECO:0000313" key="2">
    <source>
        <dbReference type="EMBL" id="PZR79939.1"/>
    </source>
</evidence>
<evidence type="ECO:0000313" key="3">
    <source>
        <dbReference type="Proteomes" id="UP000248724"/>
    </source>
</evidence>